<reference evidence="1 2" key="1">
    <citation type="submission" date="2023-08" db="EMBL/GenBank/DDBJ databases">
        <title>Black Yeasts Isolated from many extreme environments.</title>
        <authorList>
            <person name="Coleine C."/>
            <person name="Stajich J.E."/>
            <person name="Selbmann L."/>
        </authorList>
    </citation>
    <scope>NUCLEOTIDE SEQUENCE [LARGE SCALE GENOMIC DNA]</scope>
    <source>
        <strain evidence="1 2">CCFEE 5910</strain>
    </source>
</reference>
<name>A0AAN7YAB8_9EURO</name>
<protein>
    <recommendedName>
        <fullName evidence="3">Phosphoribulokinase/uridine kinase domain-containing protein</fullName>
    </recommendedName>
</protein>
<evidence type="ECO:0008006" key="3">
    <source>
        <dbReference type="Google" id="ProtNLM"/>
    </source>
</evidence>
<organism evidence="1 2">
    <name type="scientific">Lithohypha guttulata</name>
    <dbReference type="NCBI Taxonomy" id="1690604"/>
    <lineage>
        <taxon>Eukaryota</taxon>
        <taxon>Fungi</taxon>
        <taxon>Dikarya</taxon>
        <taxon>Ascomycota</taxon>
        <taxon>Pezizomycotina</taxon>
        <taxon>Eurotiomycetes</taxon>
        <taxon>Chaetothyriomycetidae</taxon>
        <taxon>Chaetothyriales</taxon>
        <taxon>Trichomeriaceae</taxon>
        <taxon>Lithohypha</taxon>
    </lineage>
</organism>
<gene>
    <name evidence="1" type="ORF">LTR05_001408</name>
</gene>
<sequence>MAEPAETTKLAVEGVQVDSPMEAQVQKLAEKVWNKYQALDESQRYLLAIAGIPGSGKTTFAASLAYHLNQRYQDEYHKKYPNAPLQPVSRNRALSNGSNHGRTIADTSSPQIARVLPMDGFHFTRAQLSAMPNSEEAHYRRGAAFTFDGDAYLKLVEKLRKPIEPTTRTVWAPSFDHATKDPVNDDIAIPPSARIVIVEGLYTALSYPPPLTESSEPGTKAAVPSSWSEACVLMDEIWLIQVPIPVATERVAKRNFKAGLSPSLEAAVERTLNNDMKNAREILDNLPPDDKLTERIESVADEAWMTEEQKVTLENEQQQRDEKGHESTLQRIRLNRMGSIAEMAEAGVGM</sequence>
<proteinExistence type="predicted"/>
<dbReference type="AlphaFoldDB" id="A0AAN7YAB8"/>
<evidence type="ECO:0000313" key="2">
    <source>
        <dbReference type="Proteomes" id="UP001309876"/>
    </source>
</evidence>
<dbReference type="PANTHER" id="PTHR10285">
    <property type="entry name" value="URIDINE KINASE"/>
    <property type="match status" value="1"/>
</dbReference>
<evidence type="ECO:0000313" key="1">
    <source>
        <dbReference type="EMBL" id="KAK5091227.1"/>
    </source>
</evidence>
<dbReference type="SUPFAM" id="SSF52540">
    <property type="entry name" value="P-loop containing nucleoside triphosphate hydrolases"/>
    <property type="match status" value="1"/>
</dbReference>
<dbReference type="InterPro" id="IPR027417">
    <property type="entry name" value="P-loop_NTPase"/>
</dbReference>
<dbReference type="Gene3D" id="3.40.50.300">
    <property type="entry name" value="P-loop containing nucleotide triphosphate hydrolases"/>
    <property type="match status" value="1"/>
</dbReference>
<accession>A0AAN7YAB8</accession>
<dbReference type="Proteomes" id="UP001309876">
    <property type="component" value="Unassembled WGS sequence"/>
</dbReference>
<keyword evidence="2" id="KW-1185">Reference proteome</keyword>
<comment type="caution">
    <text evidence="1">The sequence shown here is derived from an EMBL/GenBank/DDBJ whole genome shotgun (WGS) entry which is preliminary data.</text>
</comment>
<dbReference type="EMBL" id="JAVRRJ010000001">
    <property type="protein sequence ID" value="KAK5091227.1"/>
    <property type="molecule type" value="Genomic_DNA"/>
</dbReference>